<feature type="signal peptide" evidence="2">
    <location>
        <begin position="1"/>
        <end position="38"/>
    </location>
</feature>
<keyword evidence="2" id="KW-0732">Signal</keyword>
<dbReference type="Proteomes" id="UP000765338">
    <property type="component" value="Unassembled WGS sequence"/>
</dbReference>
<sequence length="170" mass="18197">MIMKEQGMPGRFVSAAMKNRFFFLSVISALLMSHTAHAGSWWEVNGQRVYVPNRAKHSMADALDAAKEKGSAPPSGGSPALSGGPNIACEAALCLMKYLNPQEDGGPACKPSQELYFGIKVIYPPRGFDEDLTQAARGLFLSFCPAGAGPDAGIIYAENAFLGWREEAPN</sequence>
<organism evidence="3 4">
    <name type="scientific">Bombella mellum</name>
    <dbReference type="NCBI Taxonomy" id="2039288"/>
    <lineage>
        <taxon>Bacteria</taxon>
        <taxon>Pseudomonadati</taxon>
        <taxon>Pseudomonadota</taxon>
        <taxon>Alphaproteobacteria</taxon>
        <taxon>Acetobacterales</taxon>
        <taxon>Acetobacteraceae</taxon>
        <taxon>Bombella</taxon>
    </lineage>
</organism>
<reference evidence="3 4" key="1">
    <citation type="submission" date="2017-10" db="EMBL/GenBank/DDBJ databases">
        <authorList>
            <person name="Jakob F."/>
        </authorList>
    </citation>
    <scope>NUCLEOTIDE SEQUENCE [LARGE SCALE GENOMIC DNA]</scope>
    <source>
        <strain evidence="3 4">TMW 2.1889</strain>
    </source>
</reference>
<dbReference type="EMBL" id="PDLY01000001">
    <property type="protein sequence ID" value="MBA5726950.1"/>
    <property type="molecule type" value="Genomic_DNA"/>
</dbReference>
<evidence type="ECO:0000256" key="1">
    <source>
        <dbReference type="SAM" id="MobiDB-lite"/>
    </source>
</evidence>
<protein>
    <submittedName>
        <fullName evidence="3">Uncharacterized protein</fullName>
    </submittedName>
</protein>
<feature type="chain" id="PRO_5046264210" evidence="2">
    <location>
        <begin position="39"/>
        <end position="170"/>
    </location>
</feature>
<dbReference type="Pfam" id="PF07424">
    <property type="entry name" value="TrbM"/>
    <property type="match status" value="1"/>
</dbReference>
<feature type="region of interest" description="Disordered" evidence="1">
    <location>
        <begin position="62"/>
        <end position="81"/>
    </location>
</feature>
<name>A0ABR5ZRK1_9PROT</name>
<evidence type="ECO:0000313" key="4">
    <source>
        <dbReference type="Proteomes" id="UP000765338"/>
    </source>
</evidence>
<evidence type="ECO:0000256" key="2">
    <source>
        <dbReference type="SAM" id="SignalP"/>
    </source>
</evidence>
<proteinExistence type="predicted"/>
<gene>
    <name evidence="3" type="ORF">CPA56_02935</name>
</gene>
<dbReference type="InterPro" id="IPR009989">
    <property type="entry name" value="TrbM"/>
</dbReference>
<accession>A0ABR5ZRK1</accession>
<evidence type="ECO:0000313" key="3">
    <source>
        <dbReference type="EMBL" id="MBA5726950.1"/>
    </source>
</evidence>
<keyword evidence="4" id="KW-1185">Reference proteome</keyword>
<feature type="compositionally biased region" description="Low complexity" evidence="1">
    <location>
        <begin position="71"/>
        <end position="81"/>
    </location>
</feature>
<comment type="caution">
    <text evidence="3">The sequence shown here is derived from an EMBL/GenBank/DDBJ whole genome shotgun (WGS) entry which is preliminary data.</text>
</comment>